<dbReference type="Pfam" id="PF05930">
    <property type="entry name" value="Phage_AlpA"/>
    <property type="match status" value="1"/>
</dbReference>
<gene>
    <name evidence="1" type="primary">alpA</name>
    <name evidence="1" type="ORF">CARN5_0114</name>
</gene>
<dbReference type="GO" id="GO:0003677">
    <property type="term" value="F:DNA binding"/>
    <property type="evidence" value="ECO:0007669"/>
    <property type="project" value="UniProtKB-KW"/>
</dbReference>
<keyword evidence="1" id="KW-0238">DNA-binding</keyword>
<dbReference type="PANTHER" id="PTHR36154:SF1">
    <property type="entry name" value="DNA-BINDING TRANSCRIPTIONAL ACTIVATOR ALPA"/>
    <property type="match status" value="1"/>
</dbReference>
<dbReference type="Gene3D" id="1.10.238.160">
    <property type="match status" value="1"/>
</dbReference>
<proteinExistence type="predicted"/>
<dbReference type="EMBL" id="CABP01000173">
    <property type="protein sequence ID" value="CBI06373.1"/>
    <property type="molecule type" value="Genomic_DNA"/>
</dbReference>
<comment type="caution">
    <text evidence="1">The sequence shown here is derived from an EMBL/GenBank/DDBJ whole genome shotgun (WGS) entry which is preliminary data.</text>
</comment>
<name>E6QGL0_9ZZZZ</name>
<protein>
    <submittedName>
        <fullName evidence="1">DNA-binding transcriptional activator CP4-57 prophage</fullName>
    </submittedName>
</protein>
<dbReference type="InterPro" id="IPR010260">
    <property type="entry name" value="AlpA"/>
</dbReference>
<accession>E6QGL0</accession>
<reference evidence="1" key="1">
    <citation type="submission" date="2009-10" db="EMBL/GenBank/DDBJ databases">
        <title>Diversity of trophic interactions inside an arsenic-rich microbial ecosystem.</title>
        <authorList>
            <person name="Bertin P.N."/>
            <person name="Heinrich-Salmeron A."/>
            <person name="Pelletier E."/>
            <person name="Goulhen-Chollet F."/>
            <person name="Arsene-Ploetze F."/>
            <person name="Gallien S."/>
            <person name="Calteau A."/>
            <person name="Vallenet D."/>
            <person name="Casiot C."/>
            <person name="Chane-Woon-Ming B."/>
            <person name="Giloteaux L."/>
            <person name="Barakat M."/>
            <person name="Bonnefoy V."/>
            <person name="Bruneel O."/>
            <person name="Chandler M."/>
            <person name="Cleiss J."/>
            <person name="Duran R."/>
            <person name="Elbaz-Poulichet F."/>
            <person name="Fonknechten N."/>
            <person name="Lauga B."/>
            <person name="Mornico D."/>
            <person name="Ortet P."/>
            <person name="Schaeffer C."/>
            <person name="Siguier P."/>
            <person name="Alexander Thil Smith A."/>
            <person name="Van Dorsselaer A."/>
            <person name="Weissenbach J."/>
            <person name="Medigue C."/>
            <person name="Le Paslier D."/>
        </authorList>
    </citation>
    <scope>NUCLEOTIDE SEQUENCE</scope>
</reference>
<dbReference type="AlphaFoldDB" id="E6QGL0"/>
<organism evidence="1">
    <name type="scientific">mine drainage metagenome</name>
    <dbReference type="NCBI Taxonomy" id="410659"/>
    <lineage>
        <taxon>unclassified sequences</taxon>
        <taxon>metagenomes</taxon>
        <taxon>ecological metagenomes</taxon>
    </lineage>
</organism>
<dbReference type="InterPro" id="IPR052931">
    <property type="entry name" value="Prophage_regulatory_activator"/>
</dbReference>
<sequence length="67" mass="7835">MMNQQIEQRILRLPQVMELVGLRKTAVYQRIKENSFPAPIKLGSASGWIQRDIEDWINQQVARQQGQ</sequence>
<dbReference type="PANTHER" id="PTHR36154">
    <property type="entry name" value="DNA-BINDING TRANSCRIPTIONAL ACTIVATOR ALPA"/>
    <property type="match status" value="1"/>
</dbReference>
<evidence type="ECO:0000313" key="1">
    <source>
        <dbReference type="EMBL" id="CBI06373.1"/>
    </source>
</evidence>